<accession>A0ABD0Y4J6</accession>
<evidence type="ECO:0000256" key="1">
    <source>
        <dbReference type="SAM" id="MobiDB-lite"/>
    </source>
</evidence>
<feature type="region of interest" description="Disordered" evidence="1">
    <location>
        <begin position="16"/>
        <end position="37"/>
    </location>
</feature>
<feature type="region of interest" description="Disordered" evidence="1">
    <location>
        <begin position="66"/>
        <end position="102"/>
    </location>
</feature>
<name>A0ABD0Y4J6_9HEMI</name>
<evidence type="ECO:0000313" key="2">
    <source>
        <dbReference type="EMBL" id="KAL1122320.1"/>
    </source>
</evidence>
<protein>
    <submittedName>
        <fullName evidence="2">Uncharacterized protein</fullName>
    </submittedName>
</protein>
<dbReference type="EMBL" id="JBFDAA010000014">
    <property type="protein sequence ID" value="KAL1122320.1"/>
    <property type="molecule type" value="Genomic_DNA"/>
</dbReference>
<evidence type="ECO:0000313" key="3">
    <source>
        <dbReference type="Proteomes" id="UP001558652"/>
    </source>
</evidence>
<proteinExistence type="predicted"/>
<keyword evidence="3" id="KW-1185">Reference proteome</keyword>
<dbReference type="Proteomes" id="UP001558652">
    <property type="component" value="Unassembled WGS sequence"/>
</dbReference>
<sequence length="164" mass="18407">MRININCLSRPVREIDEGREDQLTSTTPRHNSLTAERSQSFLEPCASDPGNGPEYLWRSSVRKKAEDGGGIGLRFGRSPGRLKARSGRPNKGFVDGQKGKKRQETAYPPTGSFFWADERFFKGLFESSPLHCTAFQAHSSDALAHLIVQQSSFIEGFPFKLMHY</sequence>
<gene>
    <name evidence="2" type="ORF">AAG570_003725</name>
</gene>
<comment type="caution">
    <text evidence="2">The sequence shown here is derived from an EMBL/GenBank/DDBJ whole genome shotgun (WGS) entry which is preliminary data.</text>
</comment>
<organism evidence="2 3">
    <name type="scientific">Ranatra chinensis</name>
    <dbReference type="NCBI Taxonomy" id="642074"/>
    <lineage>
        <taxon>Eukaryota</taxon>
        <taxon>Metazoa</taxon>
        <taxon>Ecdysozoa</taxon>
        <taxon>Arthropoda</taxon>
        <taxon>Hexapoda</taxon>
        <taxon>Insecta</taxon>
        <taxon>Pterygota</taxon>
        <taxon>Neoptera</taxon>
        <taxon>Paraneoptera</taxon>
        <taxon>Hemiptera</taxon>
        <taxon>Heteroptera</taxon>
        <taxon>Panheteroptera</taxon>
        <taxon>Nepomorpha</taxon>
        <taxon>Nepidae</taxon>
        <taxon>Ranatrinae</taxon>
        <taxon>Ranatra</taxon>
    </lineage>
</organism>
<feature type="compositionally biased region" description="Polar residues" evidence="1">
    <location>
        <begin position="23"/>
        <end position="37"/>
    </location>
</feature>
<dbReference type="AlphaFoldDB" id="A0ABD0Y4J6"/>
<reference evidence="2 3" key="1">
    <citation type="submission" date="2024-07" db="EMBL/GenBank/DDBJ databases">
        <title>Chromosome-level genome assembly of the water stick insect Ranatra chinensis (Heteroptera: Nepidae).</title>
        <authorList>
            <person name="Liu X."/>
        </authorList>
    </citation>
    <scope>NUCLEOTIDE SEQUENCE [LARGE SCALE GENOMIC DNA]</scope>
    <source>
        <strain evidence="2">Cailab_2021Rc</strain>
        <tissue evidence="2">Muscle</tissue>
    </source>
</reference>